<dbReference type="Gene3D" id="3.30.1340.30">
    <property type="match status" value="1"/>
</dbReference>
<evidence type="ECO:0000256" key="1">
    <source>
        <dbReference type="SAM" id="SignalP"/>
    </source>
</evidence>
<dbReference type="KEGG" id="ppai:E1956_42300"/>
<evidence type="ECO:0000313" key="3">
    <source>
        <dbReference type="EMBL" id="QBR03729.1"/>
    </source>
</evidence>
<proteinExistence type="predicted"/>
<reference evidence="3 4" key="1">
    <citation type="submission" date="2019-03" db="EMBL/GenBank/DDBJ databases">
        <title>Paraburkholderia sp. 7MH5, isolated from subtropical forest soil.</title>
        <authorList>
            <person name="Gao Z.-H."/>
            <person name="Qiu L.-H."/>
        </authorList>
    </citation>
    <scope>NUCLEOTIDE SEQUENCE [LARGE SCALE GENOMIC DNA]</scope>
    <source>
        <strain evidence="3 4">7MH5</strain>
    </source>
</reference>
<dbReference type="Pfam" id="PF04972">
    <property type="entry name" value="BON"/>
    <property type="match status" value="1"/>
</dbReference>
<keyword evidence="1" id="KW-0732">Signal</keyword>
<dbReference type="RefSeq" id="WP_134759416.1">
    <property type="nucleotide sequence ID" value="NZ_CP038151.1"/>
</dbReference>
<protein>
    <submittedName>
        <fullName evidence="3">BON domain-containing protein</fullName>
    </submittedName>
</protein>
<evidence type="ECO:0000313" key="4">
    <source>
        <dbReference type="Proteomes" id="UP000295727"/>
    </source>
</evidence>
<dbReference type="Proteomes" id="UP000295727">
    <property type="component" value="Chromosome 4"/>
</dbReference>
<organism evidence="3 4">
    <name type="scientific">Paraburkholderia pallida</name>
    <dbReference type="NCBI Taxonomy" id="2547399"/>
    <lineage>
        <taxon>Bacteria</taxon>
        <taxon>Pseudomonadati</taxon>
        <taxon>Pseudomonadota</taxon>
        <taxon>Betaproteobacteria</taxon>
        <taxon>Burkholderiales</taxon>
        <taxon>Burkholderiaceae</taxon>
        <taxon>Paraburkholderia</taxon>
    </lineage>
</organism>
<name>A0A4P7D4V9_9BURK</name>
<sequence length="115" mass="12284">MNTTFKRHVGIVAIALVVLGTSAVTSTAFAQDSSNVASAKVERKANRMLARDVRKALERAKFDVDDVRILAKHGMVSLDGTVPDGDQLSRVPDVAGRVHGVTSVASNLTVREEGR</sequence>
<dbReference type="AlphaFoldDB" id="A0A4P7D4V9"/>
<dbReference type="PROSITE" id="PS50914">
    <property type="entry name" value="BON"/>
    <property type="match status" value="1"/>
</dbReference>
<evidence type="ECO:0000259" key="2">
    <source>
        <dbReference type="PROSITE" id="PS50914"/>
    </source>
</evidence>
<keyword evidence="4" id="KW-1185">Reference proteome</keyword>
<accession>A0A4P7D4V9</accession>
<gene>
    <name evidence="3" type="ORF">E1956_42300</name>
</gene>
<dbReference type="InterPro" id="IPR007055">
    <property type="entry name" value="BON_dom"/>
</dbReference>
<feature type="chain" id="PRO_5020579758" evidence="1">
    <location>
        <begin position="31"/>
        <end position="115"/>
    </location>
</feature>
<feature type="signal peptide" evidence="1">
    <location>
        <begin position="1"/>
        <end position="30"/>
    </location>
</feature>
<dbReference type="OrthoDB" id="9103519at2"/>
<dbReference type="EMBL" id="CP038151">
    <property type="protein sequence ID" value="QBR03729.1"/>
    <property type="molecule type" value="Genomic_DNA"/>
</dbReference>
<feature type="domain" description="BON" evidence="2">
    <location>
        <begin position="45"/>
        <end position="112"/>
    </location>
</feature>